<keyword evidence="5" id="KW-1185">Reference proteome</keyword>
<feature type="region of interest" description="Disordered" evidence="2">
    <location>
        <begin position="74"/>
        <end position="94"/>
    </location>
</feature>
<dbReference type="Pfam" id="PF00497">
    <property type="entry name" value="SBP_bac_3"/>
    <property type="match status" value="1"/>
</dbReference>
<comment type="caution">
    <text evidence="4">The sequence shown here is derived from an EMBL/GenBank/DDBJ whole genome shotgun (WGS) entry which is preliminary data.</text>
</comment>
<dbReference type="RefSeq" id="WP_347323734.1">
    <property type="nucleotide sequence ID" value="NZ_JBCGUH010000002.1"/>
</dbReference>
<dbReference type="Gene3D" id="3.40.190.10">
    <property type="entry name" value="Periplasmic binding protein-like II"/>
    <property type="match status" value="2"/>
</dbReference>
<sequence>MSKLTSSDQFIHANQVMKQESGGQRGGVYAESVQQTTYARYILPKRPLLQASLFLLLTFALLLSGCASVNESSGGSAGGSANASGNNEQTSGSGNVRKIIVGTGTQFPNVCFIDENGKLTGYDVELVREIDKRLPDVEFEFKTMEFSNLLLSLETNKIDFVAHQMETNPEREQKYLFNKVPYSIFLNRVAVAKDNNTIKGLDDLAGKKVLTGATSNAAYLLNQYNKTHNNAIDVVYTSGAANDTVQQILSGRVDATITTDFANRFNTDADGNVALKTVGEPLNESNVYFVFRKDEQPLADEIDKAIEEIKKDGTLKQLSEKWLGDDFTKTLAEAKVTQ</sequence>
<name>A0ABW4RQR8_9BACL</name>
<gene>
    <name evidence="4" type="ORF">ACFSC9_21150</name>
</gene>
<dbReference type="PANTHER" id="PTHR35936">
    <property type="entry name" value="MEMBRANE-BOUND LYTIC MUREIN TRANSGLYCOSYLASE F"/>
    <property type="match status" value="1"/>
</dbReference>
<proteinExistence type="predicted"/>
<organism evidence="4 5">
    <name type="scientific">Paenibacillus wenxiniae</name>
    <dbReference type="NCBI Taxonomy" id="1636843"/>
    <lineage>
        <taxon>Bacteria</taxon>
        <taxon>Bacillati</taxon>
        <taxon>Bacillota</taxon>
        <taxon>Bacilli</taxon>
        <taxon>Bacillales</taxon>
        <taxon>Paenibacillaceae</taxon>
        <taxon>Paenibacillus</taxon>
    </lineage>
</organism>
<reference evidence="5" key="1">
    <citation type="journal article" date="2019" name="Int. J. Syst. Evol. Microbiol.">
        <title>The Global Catalogue of Microorganisms (GCM) 10K type strain sequencing project: providing services to taxonomists for standard genome sequencing and annotation.</title>
        <authorList>
            <consortium name="The Broad Institute Genomics Platform"/>
            <consortium name="The Broad Institute Genome Sequencing Center for Infectious Disease"/>
            <person name="Wu L."/>
            <person name="Ma J."/>
        </authorList>
    </citation>
    <scope>NUCLEOTIDE SEQUENCE [LARGE SCALE GENOMIC DNA]</scope>
    <source>
        <strain evidence="5">CCUG 54950</strain>
    </source>
</reference>
<accession>A0ABW4RQR8</accession>
<dbReference type="SMART" id="SM00062">
    <property type="entry name" value="PBPb"/>
    <property type="match status" value="1"/>
</dbReference>
<evidence type="ECO:0000313" key="4">
    <source>
        <dbReference type="EMBL" id="MFD1887993.1"/>
    </source>
</evidence>
<dbReference type="InterPro" id="IPR001638">
    <property type="entry name" value="Solute-binding_3/MltF_N"/>
</dbReference>
<dbReference type="PANTHER" id="PTHR35936:SF18">
    <property type="entry name" value="L-CYSTINE-BINDING PROTEIN TCYJ"/>
    <property type="match status" value="1"/>
</dbReference>
<evidence type="ECO:0000313" key="5">
    <source>
        <dbReference type="Proteomes" id="UP001597233"/>
    </source>
</evidence>
<dbReference type="CDD" id="cd13626">
    <property type="entry name" value="PBP2_Cystine_like"/>
    <property type="match status" value="1"/>
</dbReference>
<evidence type="ECO:0000259" key="3">
    <source>
        <dbReference type="SMART" id="SM00062"/>
    </source>
</evidence>
<feature type="domain" description="Solute-binding protein family 3/N-terminal" evidence="3">
    <location>
        <begin position="98"/>
        <end position="326"/>
    </location>
</feature>
<evidence type="ECO:0000256" key="2">
    <source>
        <dbReference type="SAM" id="MobiDB-lite"/>
    </source>
</evidence>
<dbReference type="EMBL" id="JBHUEH010000032">
    <property type="protein sequence ID" value="MFD1887993.1"/>
    <property type="molecule type" value="Genomic_DNA"/>
</dbReference>
<dbReference type="SUPFAM" id="SSF53850">
    <property type="entry name" value="Periplasmic binding protein-like II"/>
    <property type="match status" value="1"/>
</dbReference>
<protein>
    <submittedName>
        <fullName evidence="4">Transporter substrate-binding domain-containing protein</fullName>
    </submittedName>
</protein>
<dbReference type="Proteomes" id="UP001597233">
    <property type="component" value="Unassembled WGS sequence"/>
</dbReference>
<keyword evidence="1" id="KW-0732">Signal</keyword>
<evidence type="ECO:0000256" key="1">
    <source>
        <dbReference type="ARBA" id="ARBA00022729"/>
    </source>
</evidence>